<evidence type="ECO:0000313" key="2">
    <source>
        <dbReference type="EMBL" id="SDZ98116.1"/>
    </source>
</evidence>
<keyword evidence="3" id="KW-1185">Reference proteome</keyword>
<proteinExistence type="predicted"/>
<dbReference type="Proteomes" id="UP000199041">
    <property type="component" value="Unassembled WGS sequence"/>
</dbReference>
<evidence type="ECO:0000313" key="3">
    <source>
        <dbReference type="Proteomes" id="UP000199041"/>
    </source>
</evidence>
<organism evidence="2 3">
    <name type="scientific">Arachidicoccus rhizosphaerae</name>
    <dbReference type="NCBI Taxonomy" id="551991"/>
    <lineage>
        <taxon>Bacteria</taxon>
        <taxon>Pseudomonadati</taxon>
        <taxon>Bacteroidota</taxon>
        <taxon>Chitinophagia</taxon>
        <taxon>Chitinophagales</taxon>
        <taxon>Chitinophagaceae</taxon>
        <taxon>Arachidicoccus</taxon>
    </lineage>
</organism>
<keyword evidence="1" id="KW-1133">Transmembrane helix</keyword>
<sequence>MFPICSASAQLFAAGFLITNTLPIAVPGFNGGQNKTGKVFLRILFLFKCLYNSALRFLKRKQTLFFLSIFIRSSFFLAQLTRHNDRSDGDTFGVHDFKCWFLYVLNTNIFVEFQVSDI</sequence>
<reference evidence="2 3" key="1">
    <citation type="submission" date="2016-10" db="EMBL/GenBank/DDBJ databases">
        <authorList>
            <person name="de Groot N.N."/>
        </authorList>
    </citation>
    <scope>NUCLEOTIDE SEQUENCE [LARGE SCALE GENOMIC DNA]</scope>
    <source>
        <strain evidence="2 3">Vu-144</strain>
    </source>
</reference>
<name>A0A1H3XFI6_9BACT</name>
<accession>A0A1H3XFI6</accession>
<dbReference type="EMBL" id="FNQY01000005">
    <property type="protein sequence ID" value="SDZ98116.1"/>
    <property type="molecule type" value="Genomic_DNA"/>
</dbReference>
<keyword evidence="1" id="KW-0812">Transmembrane</keyword>
<gene>
    <name evidence="2" type="ORF">SAMN05192529_105139</name>
</gene>
<protein>
    <submittedName>
        <fullName evidence="2">Uncharacterized protein</fullName>
    </submittedName>
</protein>
<evidence type="ECO:0000256" key="1">
    <source>
        <dbReference type="SAM" id="Phobius"/>
    </source>
</evidence>
<feature type="transmembrane region" description="Helical" evidence="1">
    <location>
        <begin position="39"/>
        <end position="58"/>
    </location>
</feature>
<dbReference type="AlphaFoldDB" id="A0A1H3XFI6"/>
<keyword evidence="1" id="KW-0472">Membrane</keyword>